<dbReference type="RefSeq" id="WP_040741587.1">
    <property type="nucleotide sequence ID" value="NZ_QJKF01000011.1"/>
</dbReference>
<gene>
    <name evidence="2" type="ORF">DFR70_111234</name>
</gene>
<name>A0A318JYP6_9NOCA</name>
<evidence type="ECO:0000313" key="3">
    <source>
        <dbReference type="Proteomes" id="UP000247569"/>
    </source>
</evidence>
<dbReference type="Proteomes" id="UP000247569">
    <property type="component" value="Unassembled WGS sequence"/>
</dbReference>
<reference evidence="2 3" key="1">
    <citation type="submission" date="2018-05" db="EMBL/GenBank/DDBJ databases">
        <title>Genomic Encyclopedia of Type Strains, Phase IV (KMG-IV): sequencing the most valuable type-strain genomes for metagenomic binning, comparative biology and taxonomic classification.</title>
        <authorList>
            <person name="Goeker M."/>
        </authorList>
    </citation>
    <scope>NUCLEOTIDE SEQUENCE [LARGE SCALE GENOMIC DNA]</scope>
    <source>
        <strain evidence="2 3">DSM 44704</strain>
    </source>
</reference>
<accession>A0A318JYP6</accession>
<organism evidence="2 3">
    <name type="scientific">Nocardia tenerifensis</name>
    <dbReference type="NCBI Taxonomy" id="228006"/>
    <lineage>
        <taxon>Bacteria</taxon>
        <taxon>Bacillati</taxon>
        <taxon>Actinomycetota</taxon>
        <taxon>Actinomycetes</taxon>
        <taxon>Mycobacteriales</taxon>
        <taxon>Nocardiaceae</taxon>
        <taxon>Nocardia</taxon>
    </lineage>
</organism>
<dbReference type="AlphaFoldDB" id="A0A318JYP6"/>
<evidence type="ECO:0000256" key="1">
    <source>
        <dbReference type="SAM" id="MobiDB-lite"/>
    </source>
</evidence>
<protein>
    <submittedName>
        <fullName evidence="2">Uncharacterized protein</fullName>
    </submittedName>
</protein>
<sequence length="171" mass="18418">MNTDITNPTTPVISCPLDATLSDENVAADHKATLEDADGRADHVDDAVDSPNAEAAKWRRKLRDTETELIAARERIIRYQHAEIERIAAAQLAVPADLFDIGKVTLPALLDDNDDPDPVKVHIAVEELLSTRPGLHKNARVQSVARHANYGQGQSGAVRGSGSNWSGLISG</sequence>
<proteinExistence type="predicted"/>
<keyword evidence="3" id="KW-1185">Reference proteome</keyword>
<dbReference type="OrthoDB" id="4463542at2"/>
<feature type="region of interest" description="Disordered" evidence="1">
    <location>
        <begin position="152"/>
        <end position="171"/>
    </location>
</feature>
<evidence type="ECO:0000313" key="2">
    <source>
        <dbReference type="EMBL" id="PXX59847.1"/>
    </source>
</evidence>
<dbReference type="EMBL" id="QJKF01000011">
    <property type="protein sequence ID" value="PXX59847.1"/>
    <property type="molecule type" value="Genomic_DNA"/>
</dbReference>
<comment type="caution">
    <text evidence="2">The sequence shown here is derived from an EMBL/GenBank/DDBJ whole genome shotgun (WGS) entry which is preliminary data.</text>
</comment>
<feature type="compositionally biased region" description="Polar residues" evidence="1">
    <location>
        <begin position="161"/>
        <end position="171"/>
    </location>
</feature>